<evidence type="ECO:0000313" key="9">
    <source>
        <dbReference type="Proteomes" id="UP000315439"/>
    </source>
</evidence>
<feature type="domain" description="Methyl-accepting transducer" evidence="6">
    <location>
        <begin position="268"/>
        <end position="504"/>
    </location>
</feature>
<dbReference type="AlphaFoldDB" id="A0A545UE26"/>
<feature type="transmembrane region" description="Helical" evidence="5">
    <location>
        <begin position="189"/>
        <end position="209"/>
    </location>
</feature>
<dbReference type="GO" id="GO:0004888">
    <property type="term" value="F:transmembrane signaling receptor activity"/>
    <property type="evidence" value="ECO:0007669"/>
    <property type="project" value="InterPro"/>
</dbReference>
<sequence>MRYFRGVRSKLLILSLVPLIIFSAIVLGGVILTNQTNQNAQQVMETRLKQTQQLNTIVRSLTHQVIDTAHKARSGMLLWNDAKQNVLAGQAAIEKNWQLFSQSKLTEVERKTLKESSLLYQTTLETVNKLSDYIDQESSYSMGNFVDLELYTTLDPFLTKLDELANLQEQLANQEILSNSQESTRANQLFLAATAIVALLVIFLGISIYQSINAPLSILKDTMFEVEKSSDLGLRAEINSQDEFREIGRSFNSMMDKIVELVSSVSETGKALDVAADKMLDACTGAKSQATSTQQELSSAATAVEQITQSAESIQSYTKNTALATQKADDHVSTNFATIQLVIQKIEALAEVINQSAEQVNVLREHGQQIDSILSVIKSVADQTNLLALNAAIEAARAGEQGRGFAVVADEVRSLAQRTQESTQEIESVIASIREATETAAVQMHNNATEANQSAATIRKTDETLQLIVESFSTIMKQNNSINDSFSEQTSAVRSINNTVHEIYSLSEKSSNTANVALSGANEVSHLSSELKQAFSQFRY</sequence>
<dbReference type="InterPro" id="IPR004090">
    <property type="entry name" value="Chemotax_Me-accpt_rcpt"/>
</dbReference>
<dbReference type="CDD" id="cd06225">
    <property type="entry name" value="HAMP"/>
    <property type="match status" value="1"/>
</dbReference>
<dbReference type="PRINTS" id="PR00260">
    <property type="entry name" value="CHEMTRNSDUCR"/>
</dbReference>
<keyword evidence="5" id="KW-1133">Transmembrane helix</keyword>
<dbReference type="InterPro" id="IPR024478">
    <property type="entry name" value="HlyB_4HB_MCP"/>
</dbReference>
<dbReference type="PANTHER" id="PTHR32089">
    <property type="entry name" value="METHYL-ACCEPTING CHEMOTAXIS PROTEIN MCPB"/>
    <property type="match status" value="1"/>
</dbReference>
<keyword evidence="9" id="KW-1185">Reference proteome</keyword>
<dbReference type="InterPro" id="IPR003660">
    <property type="entry name" value="HAMP_dom"/>
</dbReference>
<evidence type="ECO:0000256" key="2">
    <source>
        <dbReference type="ARBA" id="ARBA00023224"/>
    </source>
</evidence>
<dbReference type="CDD" id="cd11386">
    <property type="entry name" value="MCP_signal"/>
    <property type="match status" value="1"/>
</dbReference>
<proteinExistence type="inferred from homology"/>
<gene>
    <name evidence="8" type="ORF">FLL46_10095</name>
</gene>
<protein>
    <submittedName>
        <fullName evidence="8">Methyl-accepting chemotaxis protein</fullName>
    </submittedName>
</protein>
<dbReference type="Pfam" id="PF12729">
    <property type="entry name" value="4HB_MCP_1"/>
    <property type="match status" value="1"/>
</dbReference>
<dbReference type="GO" id="GO:0007165">
    <property type="term" value="P:signal transduction"/>
    <property type="evidence" value="ECO:0007669"/>
    <property type="project" value="UniProtKB-KW"/>
</dbReference>
<evidence type="ECO:0000256" key="3">
    <source>
        <dbReference type="ARBA" id="ARBA00029447"/>
    </source>
</evidence>
<comment type="similarity">
    <text evidence="3">Belongs to the methyl-accepting chemotaxis (MCP) protein family.</text>
</comment>
<dbReference type="Pfam" id="PF00015">
    <property type="entry name" value="MCPsignal"/>
    <property type="match status" value="1"/>
</dbReference>
<dbReference type="InterPro" id="IPR004089">
    <property type="entry name" value="MCPsignal_dom"/>
</dbReference>
<comment type="caution">
    <text evidence="8">The sequence shown here is derived from an EMBL/GenBank/DDBJ whole genome shotgun (WGS) entry which is preliminary data.</text>
</comment>
<comment type="subcellular location">
    <subcellularLocation>
        <location evidence="1">Membrane</location>
    </subcellularLocation>
</comment>
<dbReference type="RefSeq" id="WP_142893388.1">
    <property type="nucleotide sequence ID" value="NZ_ML660163.1"/>
</dbReference>
<feature type="domain" description="HAMP" evidence="7">
    <location>
        <begin position="210"/>
        <end position="263"/>
    </location>
</feature>
<organism evidence="8 9">
    <name type="scientific">Aliikangiella coralliicola</name>
    <dbReference type="NCBI Taxonomy" id="2592383"/>
    <lineage>
        <taxon>Bacteria</taxon>
        <taxon>Pseudomonadati</taxon>
        <taxon>Pseudomonadota</taxon>
        <taxon>Gammaproteobacteria</taxon>
        <taxon>Oceanospirillales</taxon>
        <taxon>Pleioneaceae</taxon>
        <taxon>Aliikangiella</taxon>
    </lineage>
</organism>
<evidence type="ECO:0000313" key="8">
    <source>
        <dbReference type="EMBL" id="TQV87727.1"/>
    </source>
</evidence>
<dbReference type="SMART" id="SM00304">
    <property type="entry name" value="HAMP"/>
    <property type="match status" value="1"/>
</dbReference>
<dbReference type="PROSITE" id="PS50111">
    <property type="entry name" value="CHEMOTAXIS_TRANSDUC_2"/>
    <property type="match status" value="1"/>
</dbReference>
<keyword evidence="5" id="KW-0812">Transmembrane</keyword>
<dbReference type="GO" id="GO:0006935">
    <property type="term" value="P:chemotaxis"/>
    <property type="evidence" value="ECO:0007669"/>
    <property type="project" value="InterPro"/>
</dbReference>
<keyword evidence="2 4" id="KW-0807">Transducer</keyword>
<dbReference type="PANTHER" id="PTHR32089:SF65">
    <property type="entry name" value="CHEMOTAXIS SIGNAL TRANSDUCTION SYSTEM METHYL ACCEPTING SENSORY TRANSDUCER"/>
    <property type="match status" value="1"/>
</dbReference>
<evidence type="ECO:0000256" key="5">
    <source>
        <dbReference type="SAM" id="Phobius"/>
    </source>
</evidence>
<reference evidence="8 9" key="1">
    <citation type="submission" date="2019-07" db="EMBL/GenBank/DDBJ databases">
        <title>Draft genome for Aliikangiella sp. M105.</title>
        <authorList>
            <person name="Wang G."/>
        </authorList>
    </citation>
    <scope>NUCLEOTIDE SEQUENCE [LARGE SCALE GENOMIC DNA]</scope>
    <source>
        <strain evidence="8 9">M105</strain>
    </source>
</reference>
<evidence type="ECO:0000256" key="4">
    <source>
        <dbReference type="PROSITE-ProRule" id="PRU00284"/>
    </source>
</evidence>
<name>A0A545UE26_9GAMM</name>
<dbReference type="SMART" id="SM00283">
    <property type="entry name" value="MA"/>
    <property type="match status" value="1"/>
</dbReference>
<dbReference type="Proteomes" id="UP000315439">
    <property type="component" value="Unassembled WGS sequence"/>
</dbReference>
<evidence type="ECO:0000259" key="7">
    <source>
        <dbReference type="PROSITE" id="PS50885"/>
    </source>
</evidence>
<dbReference type="PROSITE" id="PS50885">
    <property type="entry name" value="HAMP"/>
    <property type="match status" value="1"/>
</dbReference>
<dbReference type="GO" id="GO:0016020">
    <property type="term" value="C:membrane"/>
    <property type="evidence" value="ECO:0007669"/>
    <property type="project" value="UniProtKB-SubCell"/>
</dbReference>
<dbReference type="Pfam" id="PF00672">
    <property type="entry name" value="HAMP"/>
    <property type="match status" value="1"/>
</dbReference>
<keyword evidence="5" id="KW-0472">Membrane</keyword>
<evidence type="ECO:0000256" key="1">
    <source>
        <dbReference type="ARBA" id="ARBA00004370"/>
    </source>
</evidence>
<dbReference type="FunFam" id="1.10.287.950:FF:000001">
    <property type="entry name" value="Methyl-accepting chemotaxis sensory transducer"/>
    <property type="match status" value="1"/>
</dbReference>
<accession>A0A545UE26</accession>
<dbReference type="SUPFAM" id="SSF58104">
    <property type="entry name" value="Methyl-accepting chemotaxis protein (MCP) signaling domain"/>
    <property type="match status" value="1"/>
</dbReference>
<dbReference type="EMBL" id="VIKS01000006">
    <property type="protein sequence ID" value="TQV87727.1"/>
    <property type="molecule type" value="Genomic_DNA"/>
</dbReference>
<dbReference type="Gene3D" id="1.10.287.950">
    <property type="entry name" value="Methyl-accepting chemotaxis protein"/>
    <property type="match status" value="1"/>
</dbReference>
<evidence type="ECO:0000259" key="6">
    <source>
        <dbReference type="PROSITE" id="PS50111"/>
    </source>
</evidence>
<dbReference type="OrthoDB" id="2489132at2"/>